<keyword evidence="2" id="KW-0081">Bacteriolytic enzyme</keyword>
<evidence type="ECO:0000313" key="4">
    <source>
        <dbReference type="EMBL" id="CAB4123204.1"/>
    </source>
</evidence>
<feature type="domain" description="M23ase beta-sheet core" evidence="3">
    <location>
        <begin position="48"/>
        <end position="144"/>
    </location>
</feature>
<dbReference type="SUPFAM" id="SSF51261">
    <property type="entry name" value="Duplicated hybrid motif"/>
    <property type="match status" value="1"/>
</dbReference>
<evidence type="ECO:0000256" key="2">
    <source>
        <dbReference type="ARBA" id="ARBA00022638"/>
    </source>
</evidence>
<dbReference type="InterPro" id="IPR011055">
    <property type="entry name" value="Dup_hybrid_motif"/>
</dbReference>
<name>A0A6J5KLR0_9CAUD</name>
<dbReference type="CDD" id="cd12797">
    <property type="entry name" value="M23_peptidase"/>
    <property type="match status" value="1"/>
</dbReference>
<gene>
    <name evidence="4" type="ORF">UFOVP29_363</name>
</gene>
<protein>
    <submittedName>
        <fullName evidence="4">Peptidase M23</fullName>
    </submittedName>
</protein>
<sequence>MLRAISALAALTLVLMAHPVHARESRACGSIQLPLMEYQRTSQGYHGAHHGVDLVAPAGSVIMSAQSGVVTFVGWNGPYGRMVEITHEDGITTRYGHLKSWVTGLRPGMVVVQGQEIGRVGSSGTSTGPHLHFEVRVAGQHTDPVVWLGMKKCR</sequence>
<dbReference type="Gene3D" id="2.70.70.10">
    <property type="entry name" value="Glucose Permease (Domain IIA)"/>
    <property type="match status" value="1"/>
</dbReference>
<dbReference type="PANTHER" id="PTHR21666">
    <property type="entry name" value="PEPTIDASE-RELATED"/>
    <property type="match status" value="1"/>
</dbReference>
<keyword evidence="1" id="KW-0929">Antimicrobial</keyword>
<proteinExistence type="predicted"/>
<evidence type="ECO:0000256" key="1">
    <source>
        <dbReference type="ARBA" id="ARBA00022529"/>
    </source>
</evidence>
<dbReference type="InterPro" id="IPR050570">
    <property type="entry name" value="Cell_wall_metabolism_enzyme"/>
</dbReference>
<organism evidence="4">
    <name type="scientific">uncultured Caudovirales phage</name>
    <dbReference type="NCBI Taxonomy" id="2100421"/>
    <lineage>
        <taxon>Viruses</taxon>
        <taxon>Duplodnaviria</taxon>
        <taxon>Heunggongvirae</taxon>
        <taxon>Uroviricota</taxon>
        <taxon>Caudoviricetes</taxon>
        <taxon>Peduoviridae</taxon>
        <taxon>Maltschvirus</taxon>
        <taxon>Maltschvirus maltsch</taxon>
    </lineage>
</organism>
<dbReference type="InterPro" id="IPR016047">
    <property type="entry name" value="M23ase_b-sheet_dom"/>
</dbReference>
<dbReference type="EMBL" id="LR796167">
    <property type="protein sequence ID" value="CAB4123204.1"/>
    <property type="molecule type" value="Genomic_DNA"/>
</dbReference>
<evidence type="ECO:0000259" key="3">
    <source>
        <dbReference type="Pfam" id="PF01551"/>
    </source>
</evidence>
<dbReference type="GO" id="GO:0042742">
    <property type="term" value="P:defense response to bacterium"/>
    <property type="evidence" value="ECO:0007669"/>
    <property type="project" value="UniProtKB-KW"/>
</dbReference>
<dbReference type="GO" id="GO:0031640">
    <property type="term" value="P:killing of cells of another organism"/>
    <property type="evidence" value="ECO:0007669"/>
    <property type="project" value="UniProtKB-KW"/>
</dbReference>
<accession>A0A6J5KLR0</accession>
<dbReference type="GO" id="GO:0004222">
    <property type="term" value="F:metalloendopeptidase activity"/>
    <property type="evidence" value="ECO:0007669"/>
    <property type="project" value="TreeGrafter"/>
</dbReference>
<dbReference type="Pfam" id="PF01551">
    <property type="entry name" value="Peptidase_M23"/>
    <property type="match status" value="1"/>
</dbReference>
<reference evidence="4" key="1">
    <citation type="submission" date="2020-04" db="EMBL/GenBank/DDBJ databases">
        <authorList>
            <person name="Chiriac C."/>
            <person name="Salcher M."/>
            <person name="Ghai R."/>
            <person name="Kavagutti S V."/>
        </authorList>
    </citation>
    <scope>NUCLEOTIDE SEQUENCE</scope>
</reference>
<dbReference type="PANTHER" id="PTHR21666:SF270">
    <property type="entry name" value="MUREIN HYDROLASE ACTIVATOR ENVC"/>
    <property type="match status" value="1"/>
</dbReference>